<evidence type="ECO:0000313" key="4">
    <source>
        <dbReference type="EMBL" id="CAH0377874.1"/>
    </source>
</evidence>
<evidence type="ECO:0000313" key="5">
    <source>
        <dbReference type="Proteomes" id="UP000789595"/>
    </source>
</evidence>
<dbReference type="EMBL" id="HBIW01009257">
    <property type="protein sequence ID" value="CAE0692458.1"/>
    <property type="molecule type" value="Transcribed_RNA"/>
</dbReference>
<dbReference type="SUPFAM" id="SSF161245">
    <property type="entry name" value="Zinc hairpin stack"/>
    <property type="match status" value="1"/>
</dbReference>
<dbReference type="InterPro" id="IPR012312">
    <property type="entry name" value="Hemerythrin-like"/>
</dbReference>
<dbReference type="Proteomes" id="UP000789595">
    <property type="component" value="Unassembled WGS sequence"/>
</dbReference>
<reference evidence="3" key="1">
    <citation type="submission" date="2021-01" db="EMBL/GenBank/DDBJ databases">
        <authorList>
            <person name="Corre E."/>
            <person name="Pelletier E."/>
            <person name="Niang G."/>
            <person name="Scheremetjew M."/>
            <person name="Finn R."/>
            <person name="Kale V."/>
            <person name="Holt S."/>
            <person name="Cochrane G."/>
            <person name="Meng A."/>
            <person name="Brown T."/>
            <person name="Cohen L."/>
        </authorList>
    </citation>
    <scope>NUCLEOTIDE SEQUENCE</scope>
    <source>
        <strain evidence="3">CCMP1756</strain>
    </source>
</reference>
<evidence type="ECO:0000313" key="3">
    <source>
        <dbReference type="EMBL" id="CAE0692458.1"/>
    </source>
</evidence>
<dbReference type="CDD" id="cd12108">
    <property type="entry name" value="Hr-like"/>
    <property type="match status" value="1"/>
</dbReference>
<dbReference type="Pfam" id="PF01814">
    <property type="entry name" value="Hemerythrin"/>
    <property type="match status" value="1"/>
</dbReference>
<reference evidence="4" key="2">
    <citation type="submission" date="2021-11" db="EMBL/GenBank/DDBJ databases">
        <authorList>
            <consortium name="Genoscope - CEA"/>
            <person name="William W."/>
        </authorList>
    </citation>
    <scope>NUCLEOTIDE SEQUENCE</scope>
</reference>
<evidence type="ECO:0000259" key="2">
    <source>
        <dbReference type="Pfam" id="PF01814"/>
    </source>
</evidence>
<accession>A0A7S4E648</accession>
<sequence>MTTTSPPPVTPPPADPLSLKPRHEQLVSDPLIEILSIHRAMRLEMQAVCDAVHGAKNDTKQLSDAARRFERYAVVFRAHSSAEDDLLLPALELREAQTRGIETTPEHDAAHDVETQKLEAAEQAFTKLLAAKPNSADFKRKLASLKLELDGFREFMADHMLEEEEEMLPRLRRAFAHDELLQLTGAVLGRRGADDTVATLEVVVPNLEPLQARHVLATMSAVGGGKFRAWLASLASVSGAQKGGSARGACSSSGGPCAYCVAKRPPPPPKKRGKRKRRKKDDDGDSTISSNDETGEVKIEGPSYHCPYCDACKPGRGLGIDAFHCMKCHQCIRAPKGRACSRDPPFVHVCPADANPAPYEVSPKTVGDEPARKVSEACARCGRCVFASLELLDALPCGHVVHARCLQGNTACRQCGAGAAPAPAAGANPLDFLATVITAAKPSSSSK</sequence>
<name>A0A7S4E648_9STRA</name>
<feature type="compositionally biased region" description="Pro residues" evidence="1">
    <location>
        <begin position="1"/>
        <end position="15"/>
    </location>
</feature>
<dbReference type="EMBL" id="CAKKNE010000005">
    <property type="protein sequence ID" value="CAH0377874.1"/>
    <property type="molecule type" value="Genomic_DNA"/>
</dbReference>
<dbReference type="OrthoDB" id="411372at2759"/>
<evidence type="ECO:0000256" key="1">
    <source>
        <dbReference type="SAM" id="MobiDB-lite"/>
    </source>
</evidence>
<feature type="compositionally biased region" description="Basic residues" evidence="1">
    <location>
        <begin position="269"/>
        <end position="279"/>
    </location>
</feature>
<feature type="region of interest" description="Disordered" evidence="1">
    <location>
        <begin position="261"/>
        <end position="296"/>
    </location>
</feature>
<dbReference type="Gene3D" id="1.20.120.520">
    <property type="entry name" value="nmb1532 protein domain like"/>
    <property type="match status" value="1"/>
</dbReference>
<feature type="domain" description="Hemerythrin-like" evidence="2">
    <location>
        <begin position="35"/>
        <end position="171"/>
    </location>
</feature>
<dbReference type="InterPro" id="IPR037275">
    <property type="entry name" value="Znf_CTCHY_sf"/>
</dbReference>
<proteinExistence type="predicted"/>
<keyword evidence="5" id="KW-1185">Reference proteome</keyword>
<protein>
    <recommendedName>
        <fullName evidence="2">Hemerythrin-like domain-containing protein</fullName>
    </recommendedName>
</protein>
<organism evidence="3">
    <name type="scientific">Pelagomonas calceolata</name>
    <dbReference type="NCBI Taxonomy" id="35677"/>
    <lineage>
        <taxon>Eukaryota</taxon>
        <taxon>Sar</taxon>
        <taxon>Stramenopiles</taxon>
        <taxon>Ochrophyta</taxon>
        <taxon>Pelagophyceae</taxon>
        <taxon>Pelagomonadales</taxon>
        <taxon>Pelagomonadaceae</taxon>
        <taxon>Pelagomonas</taxon>
    </lineage>
</organism>
<gene>
    <name evidence="3" type="ORF">PCAL00307_LOCUS7894</name>
    <name evidence="4" type="ORF">PECAL_5P23940</name>
</gene>
<dbReference type="AlphaFoldDB" id="A0A7S4E648"/>
<feature type="region of interest" description="Disordered" evidence="1">
    <location>
        <begin position="1"/>
        <end position="21"/>
    </location>
</feature>